<comment type="caution">
    <text evidence="2">The sequence shown here is derived from an EMBL/GenBank/DDBJ whole genome shotgun (WGS) entry which is preliminary data.</text>
</comment>
<evidence type="ECO:0000313" key="3">
    <source>
        <dbReference type="Proteomes" id="UP000253235"/>
    </source>
</evidence>
<dbReference type="SUPFAM" id="SSF48317">
    <property type="entry name" value="Acid phosphatase/Vanadium-dependent haloperoxidase"/>
    <property type="match status" value="1"/>
</dbReference>
<dbReference type="Gene3D" id="1.20.144.10">
    <property type="entry name" value="Phosphatidic acid phosphatase type 2/haloperoxidase"/>
    <property type="match status" value="1"/>
</dbReference>
<dbReference type="AlphaFoldDB" id="A0A482TQZ2"/>
<proteinExistence type="predicted"/>
<dbReference type="InterPro" id="IPR036938">
    <property type="entry name" value="PAP2/HPO_sf"/>
</dbReference>
<feature type="domain" description="Phosphatidic acid phosphatase type 2/haloperoxidase" evidence="1">
    <location>
        <begin position="119"/>
        <end position="219"/>
    </location>
</feature>
<dbReference type="OrthoDB" id="9773582at2"/>
<reference evidence="2 3" key="1">
    <citation type="submission" date="2019-01" db="EMBL/GenBank/DDBJ databases">
        <title>Flavobacterium sp. nov. isolated from arctic soil.</title>
        <authorList>
            <person name="Kim D.-U."/>
        </authorList>
    </citation>
    <scope>NUCLEOTIDE SEQUENCE [LARGE SCALE GENOMIC DNA]</scope>
    <source>
        <strain evidence="2 3">Kopri-42</strain>
    </source>
</reference>
<dbReference type="Proteomes" id="UP000253235">
    <property type="component" value="Unassembled WGS sequence"/>
</dbReference>
<dbReference type="InterPro" id="IPR000326">
    <property type="entry name" value="PAP2/HPO"/>
</dbReference>
<dbReference type="SMART" id="SM00014">
    <property type="entry name" value="acidPPc"/>
    <property type="match status" value="1"/>
</dbReference>
<dbReference type="EMBL" id="QNVY02000006">
    <property type="protein sequence ID" value="RYJ50734.1"/>
    <property type="molecule type" value="Genomic_DNA"/>
</dbReference>
<organism evidence="2 3">
    <name type="scientific">Flavobacterium petrolei</name>
    <dbReference type="NCBI Taxonomy" id="2259594"/>
    <lineage>
        <taxon>Bacteria</taxon>
        <taxon>Pseudomonadati</taxon>
        <taxon>Bacteroidota</taxon>
        <taxon>Flavobacteriia</taxon>
        <taxon>Flavobacteriales</taxon>
        <taxon>Flavobacteriaceae</taxon>
        <taxon>Flavobacterium</taxon>
    </lineage>
</organism>
<dbReference type="RefSeq" id="WP_099715583.1">
    <property type="nucleotide sequence ID" value="NZ_QNVY02000006.1"/>
</dbReference>
<gene>
    <name evidence="2" type="ORF">DR871_014645</name>
</gene>
<keyword evidence="3" id="KW-1185">Reference proteome</keyword>
<name>A0A482TQZ2_9FLAO</name>
<dbReference type="Pfam" id="PF01569">
    <property type="entry name" value="PAP2"/>
    <property type="match status" value="1"/>
</dbReference>
<accession>A0A482TQZ2</accession>
<protein>
    <submittedName>
        <fullName evidence="2">Phosphatase PAP2 family protein</fullName>
    </submittedName>
</protein>
<sequence length="258" mass="28630">MFKTILFSLLSIATLHAQNQIESVQEKKIDTDTIPKTDSTHKFKLKQLIIPSVLIGYGVIGIESDQLKLFNTQIKEEVNEDIDKKVTIDDFSQYAPALSVYGLNALGIKGKHNFKDRTIILGTSYLIISASVLSLKSITQVERPDGSGFNSFPSGHTATAFAGAEFLWQEYKDVSIWYGISGYIIATGTGAFRIYNDKHWLTDVVAGAGIGILSTKVAYWINPWIQEKIFKSKEKNSMSAIAPFYNGKQLGVGFIKTF</sequence>
<dbReference type="CDD" id="cd03394">
    <property type="entry name" value="PAP2_like_5"/>
    <property type="match status" value="1"/>
</dbReference>
<evidence type="ECO:0000259" key="1">
    <source>
        <dbReference type="SMART" id="SM00014"/>
    </source>
</evidence>
<evidence type="ECO:0000313" key="2">
    <source>
        <dbReference type="EMBL" id="RYJ50734.1"/>
    </source>
</evidence>